<comment type="caution">
    <text evidence="2">The sequence shown here is derived from an EMBL/GenBank/DDBJ whole genome shotgun (WGS) entry which is preliminary data.</text>
</comment>
<dbReference type="EMBL" id="SPHZ02000008">
    <property type="protein sequence ID" value="KAF0901600.1"/>
    <property type="molecule type" value="Genomic_DNA"/>
</dbReference>
<reference evidence="2 3" key="1">
    <citation type="submission" date="2019-11" db="EMBL/GenBank/DDBJ databases">
        <title>Whole genome sequence of Oryza granulata.</title>
        <authorList>
            <person name="Li W."/>
        </authorList>
    </citation>
    <scope>NUCLEOTIDE SEQUENCE [LARGE SCALE GENOMIC DNA]</scope>
    <source>
        <strain evidence="3">cv. Menghai</strain>
        <tissue evidence="2">Leaf</tissue>
    </source>
</reference>
<feature type="region of interest" description="Disordered" evidence="1">
    <location>
        <begin position="46"/>
        <end position="66"/>
    </location>
</feature>
<protein>
    <submittedName>
        <fullName evidence="2">Uncharacterized protein</fullName>
    </submittedName>
</protein>
<proteinExistence type="predicted"/>
<organism evidence="2 3">
    <name type="scientific">Oryza meyeriana var. granulata</name>
    <dbReference type="NCBI Taxonomy" id="110450"/>
    <lineage>
        <taxon>Eukaryota</taxon>
        <taxon>Viridiplantae</taxon>
        <taxon>Streptophyta</taxon>
        <taxon>Embryophyta</taxon>
        <taxon>Tracheophyta</taxon>
        <taxon>Spermatophyta</taxon>
        <taxon>Magnoliopsida</taxon>
        <taxon>Liliopsida</taxon>
        <taxon>Poales</taxon>
        <taxon>Poaceae</taxon>
        <taxon>BOP clade</taxon>
        <taxon>Oryzoideae</taxon>
        <taxon>Oryzeae</taxon>
        <taxon>Oryzinae</taxon>
        <taxon>Oryza</taxon>
        <taxon>Oryza meyeriana</taxon>
    </lineage>
</organism>
<evidence type="ECO:0000313" key="3">
    <source>
        <dbReference type="Proteomes" id="UP000479710"/>
    </source>
</evidence>
<keyword evidence="3" id="KW-1185">Reference proteome</keyword>
<gene>
    <name evidence="2" type="ORF">E2562_003571</name>
</gene>
<evidence type="ECO:0000256" key="1">
    <source>
        <dbReference type="SAM" id="MobiDB-lite"/>
    </source>
</evidence>
<name>A0A6G1CNA5_9ORYZ</name>
<sequence length="66" mass="7147">MARQAYKQAVDVLDPDEEDAELLLLSFANFEQTHEILQAIPGGAVEEDKQAGQDGDHTNVVAPSLP</sequence>
<feature type="compositionally biased region" description="Basic and acidic residues" evidence="1">
    <location>
        <begin position="46"/>
        <end position="57"/>
    </location>
</feature>
<evidence type="ECO:0000313" key="2">
    <source>
        <dbReference type="EMBL" id="KAF0901600.1"/>
    </source>
</evidence>
<accession>A0A6G1CNA5</accession>
<dbReference type="AlphaFoldDB" id="A0A6G1CNA5"/>
<dbReference type="Proteomes" id="UP000479710">
    <property type="component" value="Unassembled WGS sequence"/>
</dbReference>